<dbReference type="PROSITE" id="PS50157">
    <property type="entry name" value="ZINC_FINGER_C2H2_2"/>
    <property type="match status" value="8"/>
</dbReference>
<accession>A0A6I8TGU0</accession>
<gene>
    <name evidence="12" type="primary">23687433</name>
</gene>
<keyword evidence="9" id="KW-0804">Transcription</keyword>
<keyword evidence="7" id="KW-0805">Transcription regulation</keyword>
<evidence type="ECO:0000256" key="7">
    <source>
        <dbReference type="ARBA" id="ARBA00023015"/>
    </source>
</evidence>
<evidence type="ECO:0000256" key="1">
    <source>
        <dbReference type="ARBA" id="ARBA00004123"/>
    </source>
</evidence>
<evidence type="ECO:0000256" key="6">
    <source>
        <dbReference type="ARBA" id="ARBA00022833"/>
    </source>
</evidence>
<feature type="region of interest" description="Disordered" evidence="11">
    <location>
        <begin position="1"/>
        <end position="34"/>
    </location>
</feature>
<dbReference type="FunFam" id="3.30.160.60:FF:000624">
    <property type="entry name" value="zinc finger protein 697"/>
    <property type="match status" value="1"/>
</dbReference>
<reference evidence="12" key="2">
    <citation type="submission" date="2020-05" db="UniProtKB">
        <authorList>
            <consortium name="EnsemblMetazoa"/>
        </authorList>
    </citation>
    <scope>IDENTIFICATION</scope>
    <source>
        <strain evidence="12">LVP_AGWG</strain>
    </source>
</reference>
<evidence type="ECO:0000256" key="5">
    <source>
        <dbReference type="ARBA" id="ARBA00022771"/>
    </source>
</evidence>
<sequence>MVKHRKRKQPLPAKKRAKVEPEPEPVTETEPETKPVVNKTDVCRTCMAAKRTKRQKSVSLFSKLGSASVASIITDCTGVEITENDSLPGEICTECFETVKLLLAFTTTVRNSDSKMRCKVEAADDSQEADTSVNDISANDISGLKFEPEVDIEPDHEEVSNKSDEDNEEQDNETDSDWKESGEEVKRTSKRKKLGLKSKPTPQKRRSNTAPKNKLEQSEQDLELNEEEQELFTTITIQEGDHICCGCLQVFSSAEDLEDHRLKNHIWKNENLMKPSPKIPCNGCLRRYDSPRSLKLHLDRVRMLKNIWECNKCNFRFKAADKRRKHIRIHTEGAPIAMLARISEGKMKEFGWLCCAMKCGLSFPTEEDLIGHSHTAHLLDKQEADMEAADKPEQCQVCFRRFEDRKGVVGHQRRLYKRKNFQCSLCGDKFSTTVDLNKHEMKEHGSSGFPCKICNKMFTQKYSMINHLKYMHTEEKNHQCNVCGMTFRMKGGLKTHMSNHVEVPQFKCEVCGKMFKAKLHLRYHMRTHTGEKPYKCRYCDHAFANNTNFRRHEMTHTGEKPHKCSQCDKSFILRRTLVEHEKTHEKGAVPKRAQRAQKAQQVHVEKLVDFSEEESVIIEEVEYECFDENEEYEEIIDDDEEITIEESTMSLGNRPISIRVINPPAPPSQTSQIATTESTSVDGAPTVVYDVIPSTKSGNFSYILKFK</sequence>
<dbReference type="InterPro" id="IPR036236">
    <property type="entry name" value="Znf_C2H2_sf"/>
</dbReference>
<feature type="region of interest" description="Disordered" evidence="11">
    <location>
        <begin position="122"/>
        <end position="223"/>
    </location>
</feature>
<dbReference type="GO" id="GO:0003700">
    <property type="term" value="F:DNA-binding transcription factor activity"/>
    <property type="evidence" value="ECO:0007669"/>
    <property type="project" value="TreeGrafter"/>
</dbReference>
<evidence type="ECO:0000313" key="13">
    <source>
        <dbReference type="Proteomes" id="UP000008820"/>
    </source>
</evidence>
<dbReference type="SUPFAM" id="SSF57667">
    <property type="entry name" value="beta-beta-alpha zinc fingers"/>
    <property type="match status" value="4"/>
</dbReference>
<dbReference type="InterPro" id="IPR050589">
    <property type="entry name" value="Ikaros_C2H2-ZF"/>
</dbReference>
<feature type="compositionally biased region" description="Basic residues" evidence="11">
    <location>
        <begin position="1"/>
        <end position="17"/>
    </location>
</feature>
<protein>
    <recommendedName>
        <fullName evidence="14">Zinc finger protein</fullName>
    </recommendedName>
</protein>
<evidence type="ECO:0008006" key="14">
    <source>
        <dbReference type="Google" id="ProtNLM"/>
    </source>
</evidence>
<dbReference type="PROSITE" id="PS51915">
    <property type="entry name" value="ZAD"/>
    <property type="match status" value="1"/>
</dbReference>
<name>A0A6I8TGU0_AEDAE</name>
<evidence type="ECO:0000256" key="11">
    <source>
        <dbReference type="SAM" id="MobiDB-lite"/>
    </source>
</evidence>
<dbReference type="GO" id="GO:0008270">
    <property type="term" value="F:zinc ion binding"/>
    <property type="evidence" value="ECO:0007669"/>
    <property type="project" value="UniProtKB-UniRule"/>
</dbReference>
<feature type="compositionally biased region" description="Acidic residues" evidence="11">
    <location>
        <begin position="165"/>
        <end position="175"/>
    </location>
</feature>
<feature type="compositionally biased region" description="Basic and acidic residues" evidence="11">
    <location>
        <begin position="176"/>
        <end position="187"/>
    </location>
</feature>
<keyword evidence="3" id="KW-0479">Metal-binding</keyword>
<dbReference type="GO" id="GO:0006357">
    <property type="term" value="P:regulation of transcription by RNA polymerase II"/>
    <property type="evidence" value="ECO:0007669"/>
    <property type="project" value="TreeGrafter"/>
</dbReference>
<dbReference type="EnsemblMetazoa" id="AAEL017013-RB">
    <property type="protein sequence ID" value="AAEL017013-PB"/>
    <property type="gene ID" value="AAEL017013"/>
</dbReference>
<dbReference type="GO" id="GO:0000978">
    <property type="term" value="F:RNA polymerase II cis-regulatory region sequence-specific DNA binding"/>
    <property type="evidence" value="ECO:0007669"/>
    <property type="project" value="TreeGrafter"/>
</dbReference>
<evidence type="ECO:0000313" key="12">
    <source>
        <dbReference type="EnsemblMetazoa" id="AAEL017013-PB"/>
    </source>
</evidence>
<dbReference type="Gene3D" id="3.40.1800.20">
    <property type="match status" value="1"/>
</dbReference>
<feature type="compositionally biased region" description="Basic residues" evidence="11">
    <location>
        <begin position="188"/>
        <end position="207"/>
    </location>
</feature>
<dbReference type="FunFam" id="3.30.160.60:FF:000193">
    <property type="entry name" value="Zinc finger protein 300"/>
    <property type="match status" value="1"/>
</dbReference>
<dbReference type="FunFam" id="3.30.160.60:FF:000478">
    <property type="entry name" value="Zinc finger protein 133"/>
    <property type="match status" value="1"/>
</dbReference>
<evidence type="ECO:0000256" key="10">
    <source>
        <dbReference type="ARBA" id="ARBA00023242"/>
    </source>
</evidence>
<dbReference type="PROSITE" id="PS00028">
    <property type="entry name" value="ZINC_FINGER_C2H2_1"/>
    <property type="match status" value="8"/>
</dbReference>
<keyword evidence="6" id="KW-0862">Zinc</keyword>
<dbReference type="Pfam" id="PF07776">
    <property type="entry name" value="zf-AD"/>
    <property type="match status" value="1"/>
</dbReference>
<keyword evidence="10" id="KW-0539">Nucleus</keyword>
<dbReference type="AlphaFoldDB" id="A0A6I8TGU0"/>
<evidence type="ECO:0000256" key="2">
    <source>
        <dbReference type="ARBA" id="ARBA00006991"/>
    </source>
</evidence>
<dbReference type="OrthoDB" id="6077919at2759"/>
<dbReference type="GO" id="GO:0005634">
    <property type="term" value="C:nucleus"/>
    <property type="evidence" value="ECO:0007669"/>
    <property type="project" value="UniProtKB-SubCell"/>
</dbReference>
<keyword evidence="4" id="KW-0677">Repeat</keyword>
<keyword evidence="5" id="KW-0863">Zinc-finger</keyword>
<dbReference type="InterPro" id="IPR012934">
    <property type="entry name" value="Znf_AD"/>
</dbReference>
<evidence type="ECO:0000256" key="3">
    <source>
        <dbReference type="ARBA" id="ARBA00022723"/>
    </source>
</evidence>
<proteinExistence type="inferred from homology"/>
<dbReference type="Gene3D" id="3.30.160.60">
    <property type="entry name" value="Classic Zinc Finger"/>
    <property type="match status" value="7"/>
</dbReference>
<evidence type="ECO:0000256" key="4">
    <source>
        <dbReference type="ARBA" id="ARBA00022737"/>
    </source>
</evidence>
<dbReference type="SMART" id="SM00868">
    <property type="entry name" value="zf-AD"/>
    <property type="match status" value="1"/>
</dbReference>
<comment type="similarity">
    <text evidence="2">Belongs to the krueppel C2H2-type zinc-finger protein family.</text>
</comment>
<dbReference type="Pfam" id="PF00096">
    <property type="entry name" value="zf-C2H2"/>
    <property type="match status" value="4"/>
</dbReference>
<evidence type="ECO:0000256" key="9">
    <source>
        <dbReference type="ARBA" id="ARBA00023163"/>
    </source>
</evidence>
<organism evidence="12 13">
    <name type="scientific">Aedes aegypti</name>
    <name type="common">Yellowfever mosquito</name>
    <name type="synonym">Culex aegypti</name>
    <dbReference type="NCBI Taxonomy" id="7159"/>
    <lineage>
        <taxon>Eukaryota</taxon>
        <taxon>Metazoa</taxon>
        <taxon>Ecdysozoa</taxon>
        <taxon>Arthropoda</taxon>
        <taxon>Hexapoda</taxon>
        <taxon>Insecta</taxon>
        <taxon>Pterygota</taxon>
        <taxon>Neoptera</taxon>
        <taxon>Endopterygota</taxon>
        <taxon>Diptera</taxon>
        <taxon>Nematocera</taxon>
        <taxon>Culicoidea</taxon>
        <taxon>Culicidae</taxon>
        <taxon>Culicinae</taxon>
        <taxon>Aedini</taxon>
        <taxon>Aedes</taxon>
        <taxon>Stegomyia</taxon>
    </lineage>
</organism>
<keyword evidence="8" id="KW-0238">DNA-binding</keyword>
<dbReference type="PANTHER" id="PTHR24404">
    <property type="entry name" value="ZINC FINGER PROTEIN"/>
    <property type="match status" value="1"/>
</dbReference>
<dbReference type="PANTHER" id="PTHR24404:SF114">
    <property type="entry name" value="KLUMPFUSS, ISOFORM B-RELATED"/>
    <property type="match status" value="1"/>
</dbReference>
<reference evidence="12 13" key="1">
    <citation type="submission" date="2017-06" db="EMBL/GenBank/DDBJ databases">
        <title>Aedes aegypti genome working group (AGWG) sequencing and assembly.</title>
        <authorList>
            <consortium name="Aedes aegypti Genome Working Group (AGWG)"/>
            <person name="Matthews B.J."/>
        </authorList>
    </citation>
    <scope>NUCLEOTIDE SEQUENCE [LARGE SCALE GENOMIC DNA]</scope>
    <source>
        <strain evidence="12 13">LVP_AGWG</strain>
    </source>
</reference>
<keyword evidence="13" id="KW-1185">Reference proteome</keyword>
<dbReference type="InterPro" id="IPR013087">
    <property type="entry name" value="Znf_C2H2_type"/>
</dbReference>
<dbReference type="FunFam" id="3.30.160.60:FF:001397">
    <property type="entry name" value="Datilografo, isoform A"/>
    <property type="match status" value="1"/>
</dbReference>
<comment type="subcellular location">
    <subcellularLocation>
        <location evidence="1">Nucleus</location>
    </subcellularLocation>
</comment>
<feature type="compositionally biased region" description="Polar residues" evidence="11">
    <location>
        <begin position="129"/>
        <end position="140"/>
    </location>
</feature>
<dbReference type="SUPFAM" id="SSF57716">
    <property type="entry name" value="Glucocorticoid receptor-like (DNA-binding domain)"/>
    <property type="match status" value="1"/>
</dbReference>
<dbReference type="Proteomes" id="UP000008820">
    <property type="component" value="Chromosome 3"/>
</dbReference>
<evidence type="ECO:0000256" key="8">
    <source>
        <dbReference type="ARBA" id="ARBA00023125"/>
    </source>
</evidence>
<dbReference type="InParanoid" id="A0A6I8TGU0"/>
<dbReference type="SMART" id="SM00355">
    <property type="entry name" value="ZnF_C2H2"/>
    <property type="match status" value="10"/>
</dbReference>